<evidence type="ECO:0000313" key="3">
    <source>
        <dbReference type="Proteomes" id="UP000316612"/>
    </source>
</evidence>
<dbReference type="Pfam" id="PF01266">
    <property type="entry name" value="DAO"/>
    <property type="match status" value="1"/>
</dbReference>
<comment type="caution">
    <text evidence="2">The sequence shown here is derived from an EMBL/GenBank/DDBJ whole genome shotgun (WGS) entry which is preliminary data.</text>
</comment>
<gene>
    <name evidence="2" type="ORF">AUR04nite_20990</name>
</gene>
<evidence type="ECO:0000313" key="2">
    <source>
        <dbReference type="EMBL" id="GED06567.1"/>
    </source>
</evidence>
<dbReference type="AlphaFoldDB" id="A0A4Y4DPN8"/>
<protein>
    <submittedName>
        <fullName evidence="2">Oxidoreductase</fullName>
    </submittedName>
</protein>
<dbReference type="OrthoDB" id="9805852at2"/>
<dbReference type="InterPro" id="IPR006076">
    <property type="entry name" value="FAD-dep_OxRdtase"/>
</dbReference>
<dbReference type="EMBL" id="BJNY01000011">
    <property type="protein sequence ID" value="GED06567.1"/>
    <property type="molecule type" value="Genomic_DNA"/>
</dbReference>
<name>A0A4Y4DPN8_GLUUR</name>
<dbReference type="PANTHER" id="PTHR13847">
    <property type="entry name" value="SARCOSINE DEHYDROGENASE-RELATED"/>
    <property type="match status" value="1"/>
</dbReference>
<dbReference type="Gene3D" id="3.30.9.10">
    <property type="entry name" value="D-Amino Acid Oxidase, subunit A, domain 2"/>
    <property type="match status" value="1"/>
</dbReference>
<keyword evidence="3" id="KW-1185">Reference proteome</keyword>
<dbReference type="PANTHER" id="PTHR13847:SF281">
    <property type="entry name" value="FAD DEPENDENT OXIDOREDUCTASE DOMAIN-CONTAINING PROTEIN"/>
    <property type="match status" value="1"/>
</dbReference>
<dbReference type="GO" id="GO:0005737">
    <property type="term" value="C:cytoplasm"/>
    <property type="evidence" value="ECO:0007669"/>
    <property type="project" value="TreeGrafter"/>
</dbReference>
<sequence length="481" mass="53003">MTTSTPTFFENAEKNIDPALTAAALRDTKRAVYWLDNPDRPGARPKLAEQITADLLVVGGGYTGLWSALQAKERNPEAKVVLLEAGWVGDEASGRNGGFCEASLVHGESNGENHLPEENARLTELGKENLKEFVGAIKRYDIDCDLIQDGGLNVATEPHQDQWLREEANGEDVLYLDREETSKMIRSTAFISGSWSKDDTVLVHPAKLVWGLLKACEELGVKVHEQSRVLSLAEQGQLMAANTDSGQVLAAKVVLGTNVFQPLLKRNALMTVPVYDYALVTEPLTAAQREAIGWETLTGLADLNSRFHYSRPIIDENRDFRILYGGYDAPYFFGGKVDRKHYNSESSYARLAAHFFSTFPDLKDLKFSHAWGGAIDTCSRFFAFFDLAYNGKVASAAGFTGLGVGATHFAAKVMLDLLEGHKTELTELKMVKKKPLPFPPEPAAWLGVKMMTAAMARADRREGKRGLFLRTMDAIGMGFDS</sequence>
<evidence type="ECO:0000259" key="1">
    <source>
        <dbReference type="Pfam" id="PF01266"/>
    </source>
</evidence>
<dbReference type="RefSeq" id="WP_141364753.1">
    <property type="nucleotide sequence ID" value="NZ_BAAAJL010000013.1"/>
</dbReference>
<reference evidence="2 3" key="1">
    <citation type="submission" date="2019-06" db="EMBL/GenBank/DDBJ databases">
        <title>Whole genome shotgun sequence of Glutamicibacter uratoxydans NBRC 15515.</title>
        <authorList>
            <person name="Hosoyama A."/>
            <person name="Uohara A."/>
            <person name="Ohji S."/>
            <person name="Ichikawa N."/>
        </authorList>
    </citation>
    <scope>NUCLEOTIDE SEQUENCE [LARGE SCALE GENOMIC DNA]</scope>
    <source>
        <strain evidence="2 3">NBRC 15515</strain>
    </source>
</reference>
<proteinExistence type="predicted"/>
<accession>A0A4Y4DPN8</accession>
<feature type="domain" description="FAD dependent oxidoreductase" evidence="1">
    <location>
        <begin position="54"/>
        <end position="416"/>
    </location>
</feature>
<dbReference type="InterPro" id="IPR036188">
    <property type="entry name" value="FAD/NAD-bd_sf"/>
</dbReference>
<dbReference type="Proteomes" id="UP000316612">
    <property type="component" value="Unassembled WGS sequence"/>
</dbReference>
<dbReference type="Gene3D" id="3.50.50.60">
    <property type="entry name" value="FAD/NAD(P)-binding domain"/>
    <property type="match status" value="1"/>
</dbReference>
<dbReference type="SUPFAM" id="SSF51905">
    <property type="entry name" value="FAD/NAD(P)-binding domain"/>
    <property type="match status" value="1"/>
</dbReference>
<organism evidence="2 3">
    <name type="scientific">Glutamicibacter uratoxydans</name>
    <name type="common">Arthrobacter uratoxydans</name>
    <dbReference type="NCBI Taxonomy" id="43667"/>
    <lineage>
        <taxon>Bacteria</taxon>
        <taxon>Bacillati</taxon>
        <taxon>Actinomycetota</taxon>
        <taxon>Actinomycetes</taxon>
        <taxon>Micrococcales</taxon>
        <taxon>Micrococcaceae</taxon>
        <taxon>Glutamicibacter</taxon>
    </lineage>
</organism>